<dbReference type="InterPro" id="IPR012373">
    <property type="entry name" value="Ferrdict_sens_TM"/>
</dbReference>
<evidence type="ECO:0000313" key="3">
    <source>
        <dbReference type="EMBL" id="QDT04948.1"/>
    </source>
</evidence>
<gene>
    <name evidence="3" type="ORF">K227x_33460</name>
</gene>
<dbReference type="Gene3D" id="2.60.120.1440">
    <property type="match status" value="1"/>
</dbReference>
<dbReference type="InterPro" id="IPR013320">
    <property type="entry name" value="ConA-like_dom_sf"/>
</dbReference>
<dbReference type="PANTHER" id="PTHR30273">
    <property type="entry name" value="PERIPLASMIC SIGNAL SENSOR AND SIGMA FACTOR ACTIVATOR FECR-RELATED"/>
    <property type="match status" value="1"/>
</dbReference>
<dbReference type="GO" id="GO:0016989">
    <property type="term" value="F:sigma factor antagonist activity"/>
    <property type="evidence" value="ECO:0007669"/>
    <property type="project" value="TreeGrafter"/>
</dbReference>
<name>A0A517ND17_9BACT</name>
<reference evidence="3 4" key="1">
    <citation type="submission" date="2019-02" db="EMBL/GenBank/DDBJ databases">
        <title>Deep-cultivation of Planctomycetes and their phenomic and genomic characterization uncovers novel biology.</title>
        <authorList>
            <person name="Wiegand S."/>
            <person name="Jogler M."/>
            <person name="Boedeker C."/>
            <person name="Pinto D."/>
            <person name="Vollmers J."/>
            <person name="Rivas-Marin E."/>
            <person name="Kohn T."/>
            <person name="Peeters S.H."/>
            <person name="Heuer A."/>
            <person name="Rast P."/>
            <person name="Oberbeckmann S."/>
            <person name="Bunk B."/>
            <person name="Jeske O."/>
            <person name="Meyerdierks A."/>
            <person name="Storesund J.E."/>
            <person name="Kallscheuer N."/>
            <person name="Luecker S."/>
            <person name="Lage O.M."/>
            <person name="Pohl T."/>
            <person name="Merkel B.J."/>
            <person name="Hornburger P."/>
            <person name="Mueller R.-W."/>
            <person name="Bruemmer F."/>
            <person name="Labrenz M."/>
            <person name="Spormann A.M."/>
            <person name="Op den Camp H."/>
            <person name="Overmann J."/>
            <person name="Amann R."/>
            <person name="Jetten M.S.M."/>
            <person name="Mascher T."/>
            <person name="Medema M.H."/>
            <person name="Devos D.P."/>
            <person name="Kaster A.-K."/>
            <person name="Ovreas L."/>
            <person name="Rohde M."/>
            <person name="Galperin M.Y."/>
            <person name="Jogler C."/>
        </authorList>
    </citation>
    <scope>NUCLEOTIDE SEQUENCE [LARGE SCALE GENOMIC DNA]</scope>
    <source>
        <strain evidence="3 4">K22_7</strain>
    </source>
</reference>
<protein>
    <submittedName>
        <fullName evidence="3">FecR protein</fullName>
    </submittedName>
</protein>
<dbReference type="Pfam" id="PF13385">
    <property type="entry name" value="Laminin_G_3"/>
    <property type="match status" value="1"/>
</dbReference>
<feature type="domain" description="FecR protein" evidence="2">
    <location>
        <begin position="199"/>
        <end position="253"/>
    </location>
</feature>
<proteinExistence type="predicted"/>
<dbReference type="Gene3D" id="2.60.120.200">
    <property type="match status" value="1"/>
</dbReference>
<dbReference type="AlphaFoldDB" id="A0A517ND17"/>
<dbReference type="EMBL" id="CP036525">
    <property type="protein sequence ID" value="QDT04948.1"/>
    <property type="molecule type" value="Genomic_DNA"/>
</dbReference>
<keyword evidence="1" id="KW-1133">Transmembrane helix</keyword>
<keyword evidence="4" id="KW-1185">Reference proteome</keyword>
<feature type="transmembrane region" description="Helical" evidence="1">
    <location>
        <begin position="96"/>
        <end position="115"/>
    </location>
</feature>
<evidence type="ECO:0000313" key="4">
    <source>
        <dbReference type="Proteomes" id="UP000318538"/>
    </source>
</evidence>
<dbReference type="InterPro" id="IPR006860">
    <property type="entry name" value="FecR"/>
</dbReference>
<dbReference type="OrthoDB" id="258532at2"/>
<accession>A0A517ND17</accession>
<sequence length="563" mass="62195">MKSDPIQELDALVSRMMDGQLSEPGGDRLNQLLDESPAAVKRYLELLDNHEALCAIYPGEVFAESLADLPSDALAVRRPGSLDATSDGGGFRSVRWFAIAASLMIAVGMAGYFLGAGRDEAAVANSDVDASEQTIVGHATLRRSADLQWSIGSVSYREGDILPDGRLQFDEGIAEIDFFCGATLIVEGPAELDVQSDWAVHVHQGRLRANVPPAARGFVVTAADAEIIDLGTEFALDVTSESARVEVIDGEVELRGGEHDGDHLLTGQQQWLRGTRRSDSFDNLSNLGDVARRRDSADALRLSEWKVSVEDTAQDPRLIAYYPIAMKQDDRVVRNAAASGDQRDGTMVGPVMKTQGRFGAGSSGLEFDRIGARVRTRIDGQFSALTFSTWVRLDSLDHVYNALFMSDGYETGEVHWQIRNDGRMMFSVMVDDTQDVRVKERFGKTVVRDAGLHRVYFTPPIWDIAQSGQWFHLAAVFDPEQRLVTQYVNGQQVSSEAIVDKFFIDKLQIGAAEIGNWGQPFRDTPWFAVRNLNGVIDEMAIYSQPLNADEIHRLYEWGKPLGY</sequence>
<dbReference type="KEGG" id="rlc:K227x_33460"/>
<evidence type="ECO:0000256" key="1">
    <source>
        <dbReference type="SAM" id="Phobius"/>
    </source>
</evidence>
<dbReference type="Proteomes" id="UP000318538">
    <property type="component" value="Chromosome"/>
</dbReference>
<organism evidence="3 4">
    <name type="scientific">Rubripirellula lacrimiformis</name>
    <dbReference type="NCBI Taxonomy" id="1930273"/>
    <lineage>
        <taxon>Bacteria</taxon>
        <taxon>Pseudomonadati</taxon>
        <taxon>Planctomycetota</taxon>
        <taxon>Planctomycetia</taxon>
        <taxon>Pirellulales</taxon>
        <taxon>Pirellulaceae</taxon>
        <taxon>Rubripirellula</taxon>
    </lineage>
</organism>
<dbReference type="SUPFAM" id="SSF49899">
    <property type="entry name" value="Concanavalin A-like lectins/glucanases"/>
    <property type="match status" value="1"/>
</dbReference>
<keyword evidence="1" id="KW-0812">Transmembrane</keyword>
<dbReference type="Pfam" id="PF04773">
    <property type="entry name" value="FecR"/>
    <property type="match status" value="1"/>
</dbReference>
<dbReference type="PANTHER" id="PTHR30273:SF2">
    <property type="entry name" value="PROTEIN FECR"/>
    <property type="match status" value="1"/>
</dbReference>
<keyword evidence="1" id="KW-0472">Membrane</keyword>
<evidence type="ECO:0000259" key="2">
    <source>
        <dbReference type="Pfam" id="PF04773"/>
    </source>
</evidence>
<dbReference type="RefSeq" id="WP_145170801.1">
    <property type="nucleotide sequence ID" value="NZ_CP036525.1"/>
</dbReference>